<dbReference type="CDD" id="cd16655">
    <property type="entry name" value="RING-Ubox_WDSUB1-like"/>
    <property type="match status" value="1"/>
</dbReference>
<dbReference type="InterPro" id="IPR052085">
    <property type="entry name" value="WD-SAM-U-box"/>
</dbReference>
<dbReference type="Pfam" id="PF04564">
    <property type="entry name" value="U-box"/>
    <property type="match status" value="1"/>
</dbReference>
<dbReference type="SUPFAM" id="SSF57850">
    <property type="entry name" value="RING/U-box"/>
    <property type="match status" value="1"/>
</dbReference>
<organism evidence="4 5">
    <name type="scientific">Discina gigas</name>
    <dbReference type="NCBI Taxonomy" id="1032678"/>
    <lineage>
        <taxon>Eukaryota</taxon>
        <taxon>Fungi</taxon>
        <taxon>Dikarya</taxon>
        <taxon>Ascomycota</taxon>
        <taxon>Pezizomycotina</taxon>
        <taxon>Pezizomycetes</taxon>
        <taxon>Pezizales</taxon>
        <taxon>Discinaceae</taxon>
        <taxon>Discina</taxon>
    </lineage>
</organism>
<dbReference type="SMART" id="SM00504">
    <property type="entry name" value="Ubox"/>
    <property type="match status" value="1"/>
</dbReference>
<dbReference type="EC" id="5.2.1.8" evidence="1"/>
<keyword evidence="2" id="KW-0413">Isomerase</keyword>
<name>A0ABR3G9D1_9PEZI</name>
<protein>
    <recommendedName>
        <fullName evidence="1">peptidylprolyl isomerase</fullName>
        <ecNumber evidence="1">5.2.1.8</ecNumber>
    </recommendedName>
</protein>
<evidence type="ECO:0000313" key="4">
    <source>
        <dbReference type="EMBL" id="KAL0632550.1"/>
    </source>
</evidence>
<dbReference type="Gene3D" id="3.30.40.10">
    <property type="entry name" value="Zinc/RING finger domain, C3HC4 (zinc finger)"/>
    <property type="match status" value="1"/>
</dbReference>
<sequence>MERYKVSISSPETGSNLRLLIPFPATSSLSALAIEVKRRAAKQGLFIRDRTIFFRLNHDDGPILDDDDKLGEVIIDPHNEDIFATFLSITPAVDRWGSGGFKIRVITPALAKNPNSILPLANGRILNDHVTLREIRALIMESLNLSVNSSTYPQGDQECNCTFAKRIHERGRWEKIECHGHSKWSADCCYRFQITQTKPLKWKISQQIVEGYLSVQILHATMFCTAYVWKRRTNGLALKAASPVSSTPLQFTSYKFLIVYGKNNVEWMEASRAGRTSILTAIRTRFGNEVEDRKTVNFIGGVPHPSTRQVDKYLTLPVVSLCSRGRHTNNTTSVLSIPGGKTTLEELVGRGKVLDLHTCEVPIETTDFDLTIGKMGLRECVVNGVLTIYAVERNVSGQNTARGSGQDAIFMNADCWEHPTSQSDRGMAAFLSSLRVFTDRISAKRMNQSSQNAILRLVLLFTQFPPALRAIYTLMSGKSPRASECAALVQTLYPVVKDIVPSELVQSDEGRILEGSRLLFGFLLDRAGQDKEASQNSFPHLWSLKTIDLRNYETMESVGVPVLTSVGLVDEGYYNAYKEGGILSWCNGEEPLKILELDNRTRRIALLCGGMAPEVTVYDPDSLRSLSKDSDLDEEAMIGEMAFSSFNHLATLCERNSFAVVRPAALPSANTPALTLDGSGLLAVYLGRTPCGVPGKDIIIFRPTKGGEENVDVSIVTQLITPVLQQRNEDGTGVFDMFGGVAKERTGNPDELLMFCVDCSRSMGRSCDFEDMNHEENTTSSDGGGDEQELEALASTDIDDTYENLTLDQMKEMMLDHESFEDIVAIVKCAPQRTRPNAAANVIEYLSTLFTRELSGRLRKLQLIQTRSTVWFFRIKVNTYRPRIRWLRSHIAGLNSHKTGLCDFISFRAIDFCDGGHWTWEVGNEIPKWPEKSCQMLELKDLLVIPHEYICPIGREVFEDPVTASDGFTYERSSIETWFQLRRSSPSTGLEISNTTVKRNAHLAQRLNKWANGEEFLRVLDGSPGRVRKSKVYVNFSSPSLHFNRSIPRDISASSLYKLAFQGMKGRYSEFDLRFNGSIISISGNSGLPRGVADGSAIDINIHATSSYSATVGTADQSEFEEISLVKVYQQPDKVLFAYWVPRNSTNSLASILFRHWRYRAESRQLFNIQDLVVWTDMENMGDDEHVGRPGNHWKSIAKCLTLAHATGNLGEETVFSHEVGFTDLETTPSLESSQQPLVFKMDVSKRIFDAFIDRTLAYNYSTHIGKRILRLHLISSTDDFGQD</sequence>
<keyword evidence="2" id="KW-0697">Rotamase</keyword>
<accession>A0ABR3G9D1</accession>
<reference evidence="4 5" key="1">
    <citation type="submission" date="2024-02" db="EMBL/GenBank/DDBJ databases">
        <title>Discinaceae phylogenomics.</title>
        <authorList>
            <person name="Dirks A.C."/>
            <person name="James T.Y."/>
        </authorList>
    </citation>
    <scope>NUCLEOTIDE SEQUENCE [LARGE SCALE GENOMIC DNA]</scope>
    <source>
        <strain evidence="4 5">ACD0624</strain>
    </source>
</reference>
<dbReference type="PROSITE" id="PS51698">
    <property type="entry name" value="U_BOX"/>
    <property type="match status" value="1"/>
</dbReference>
<gene>
    <name evidence="4" type="ORF">Q9L58_008571</name>
</gene>
<comment type="caution">
    <text evidence="4">The sequence shown here is derived from an EMBL/GenBank/DDBJ whole genome shotgun (WGS) entry which is preliminary data.</text>
</comment>
<evidence type="ECO:0000256" key="1">
    <source>
        <dbReference type="ARBA" id="ARBA00013194"/>
    </source>
</evidence>
<dbReference type="PANTHER" id="PTHR46573:SF1">
    <property type="entry name" value="WD REPEAT, SAM AND U-BOX DOMAIN-CONTAINING PROTEIN 1"/>
    <property type="match status" value="1"/>
</dbReference>
<evidence type="ECO:0000259" key="3">
    <source>
        <dbReference type="PROSITE" id="PS51698"/>
    </source>
</evidence>
<dbReference type="PANTHER" id="PTHR46573">
    <property type="entry name" value="WD REPEAT, SAM AND U-BOX DOMAIN-CONTAINING PROTEIN 1"/>
    <property type="match status" value="1"/>
</dbReference>
<feature type="domain" description="U-box" evidence="3">
    <location>
        <begin position="944"/>
        <end position="1031"/>
    </location>
</feature>
<proteinExistence type="predicted"/>
<dbReference type="Proteomes" id="UP001447188">
    <property type="component" value="Unassembled WGS sequence"/>
</dbReference>
<keyword evidence="5" id="KW-1185">Reference proteome</keyword>
<evidence type="ECO:0000313" key="5">
    <source>
        <dbReference type="Proteomes" id="UP001447188"/>
    </source>
</evidence>
<dbReference type="EMBL" id="JBBBZM010000163">
    <property type="protein sequence ID" value="KAL0632550.1"/>
    <property type="molecule type" value="Genomic_DNA"/>
</dbReference>
<evidence type="ECO:0000256" key="2">
    <source>
        <dbReference type="ARBA" id="ARBA00023110"/>
    </source>
</evidence>
<dbReference type="InterPro" id="IPR003613">
    <property type="entry name" value="Ubox_domain"/>
</dbReference>
<dbReference type="InterPro" id="IPR013083">
    <property type="entry name" value="Znf_RING/FYVE/PHD"/>
</dbReference>